<evidence type="ECO:0000259" key="4">
    <source>
        <dbReference type="Pfam" id="PF09718"/>
    </source>
</evidence>
<keyword evidence="6" id="KW-1185">Reference proteome</keyword>
<sequence>MTDEVGVAKIAIEIDTAQVEPGVNRAKQTFKSLTTEVEQGSAKQAAATANVAGAVEQSASRQTAASKRAIQSLETQTKAFGLQGEELLRWKISTRTAGAEQDRLNSLLDASIARQKAAQAQMGNYGVSAKQTAAALRGVPAQLTDIAVSLQGGQRPLTVLLQQGGQLKDMFGGIVPAAKALTTSLVGMINPYTLLAAGAGALALAWYQAEQESQAYSKAIILSGNAAGVTEGQLASMTAQIAESRNVTTSAARDAVVAVASSGKISAENLQAVASAAAAMQELTGQAIDKTVADYAKLGQDPAKNVLDLNEKLGFLTVGLYEQIKALQDQGKYQEAAALATRESSEATVDALEKVRQSQTWIAEGWRTVKKDADGAWQSMKGVLGLQSQADRRKDLIAANAEDMRQLAQMNSAGGANANNYNDVATRLRTRTKQIEALNRELAPEAARAQVAAAQSAALTVATSLEAIIDSQASKEVKKRREIAKVTAEADSAIQKSKAAGQIKDAETLEAKKADAIAAIEKKYADKTKHPSTAGASRSASLAGFRDDQTETKARIETETKTLQAAYQAREVGATEYYARMRELARQGTEADANTLQQQIAFLQKQTVTGKDAITVNKQISELEAKLAKVRTDGAAAQKVLTTQEKAASDARQDSIDAYKASLKASTQTLRDDMEAMIARVGAGEREYEIQQRINAARREGDRQLNQLALQQDREPQDKEKYEQLTAAVRANVATQVALIKAGYGQMADAQASWALGAHAAWANYADQAANVAGQTESLFTNAFSAAEDAFVKFVTTGKLSFKDFANSVVADIARIAAKRAIAGLVGSALSGLGGGASAAATTSYGAFSPNVAGFVPNANGGVYASPSLSAYSGKVIDRPTLFAFAKGAGLMGEAGPEAVMPLSWTPGGKLGVVSTGAGSMQVEINNYGGSTVTARQETTRMPDGSELKKLVIDIAAEDMASGGKLTQATKRRLDVKERV</sequence>
<feature type="region of interest" description="Disordered" evidence="2">
    <location>
        <begin position="525"/>
        <end position="550"/>
    </location>
</feature>
<comment type="caution">
    <text evidence="5">The sequence shown here is derived from an EMBL/GenBank/DDBJ whole genome shotgun (WGS) entry which is preliminary data.</text>
</comment>
<evidence type="ECO:0000259" key="3">
    <source>
        <dbReference type="Pfam" id="PF06791"/>
    </source>
</evidence>
<evidence type="ECO:0000256" key="1">
    <source>
        <dbReference type="SAM" id="Coils"/>
    </source>
</evidence>
<feature type="domain" description="Bacteriophage tail tape measure C-terminal" evidence="4">
    <location>
        <begin position="753"/>
        <end position="826"/>
    </location>
</feature>
<dbReference type="InterPro" id="IPR009628">
    <property type="entry name" value="Phage_tape_measure_N"/>
</dbReference>
<keyword evidence="1" id="KW-0175">Coiled coil</keyword>
<evidence type="ECO:0000313" key="6">
    <source>
        <dbReference type="Proteomes" id="UP000293089"/>
    </source>
</evidence>
<dbReference type="RefSeq" id="WP_130528674.1">
    <property type="nucleotide sequence ID" value="NZ_SHMD01000001.1"/>
</dbReference>
<feature type="domain" description="Bacteriophage tail tape measure N-terminal" evidence="3">
    <location>
        <begin position="121"/>
        <end position="325"/>
    </location>
</feature>
<evidence type="ECO:0000256" key="2">
    <source>
        <dbReference type="SAM" id="MobiDB-lite"/>
    </source>
</evidence>
<evidence type="ECO:0000313" key="5">
    <source>
        <dbReference type="EMBL" id="TAA19154.1"/>
    </source>
</evidence>
<dbReference type="InterPro" id="IPR006431">
    <property type="entry name" value="Phage_tape_meas_C"/>
</dbReference>
<dbReference type="NCBIfam" id="TIGR01541">
    <property type="entry name" value="tape_meas_lam_C"/>
    <property type="match status" value="1"/>
</dbReference>
<organism evidence="5 6">
    <name type="scientific">Pseudoxanthomonas winnipegensis</name>
    <dbReference type="NCBI Taxonomy" id="2480810"/>
    <lineage>
        <taxon>Bacteria</taxon>
        <taxon>Pseudomonadati</taxon>
        <taxon>Pseudomonadota</taxon>
        <taxon>Gammaproteobacteria</taxon>
        <taxon>Lysobacterales</taxon>
        <taxon>Lysobacteraceae</taxon>
        <taxon>Pseudoxanthomonas</taxon>
    </lineage>
</organism>
<dbReference type="Proteomes" id="UP000293089">
    <property type="component" value="Unassembled WGS sequence"/>
</dbReference>
<feature type="coiled-coil region" evidence="1">
    <location>
        <begin position="586"/>
        <end position="633"/>
    </location>
</feature>
<accession>A0ABY1WCT6</accession>
<protein>
    <submittedName>
        <fullName evidence="5">Phage tail tape measure protein</fullName>
    </submittedName>
</protein>
<gene>
    <name evidence="5" type="ORF">EA658_09750</name>
</gene>
<reference evidence="5 6" key="1">
    <citation type="submission" date="2019-02" db="EMBL/GenBank/DDBJ databases">
        <title>WGS of Pseudoxanthomonas species novum from clinical isolates.</title>
        <authorList>
            <person name="Bernier A.-M."/>
            <person name="Bernard K."/>
            <person name="Vachon A."/>
        </authorList>
    </citation>
    <scope>NUCLEOTIDE SEQUENCE [LARGE SCALE GENOMIC DNA]</scope>
    <source>
        <strain evidence="6">NML 170316</strain>
    </source>
</reference>
<name>A0ABY1WCT6_9GAMM</name>
<dbReference type="EMBL" id="SHME01000003">
    <property type="protein sequence ID" value="TAA19154.1"/>
    <property type="molecule type" value="Genomic_DNA"/>
</dbReference>
<dbReference type="Pfam" id="PF06791">
    <property type="entry name" value="TMP_2"/>
    <property type="match status" value="1"/>
</dbReference>
<proteinExistence type="predicted"/>
<dbReference type="Pfam" id="PF09718">
    <property type="entry name" value="Tape_meas_lam_C"/>
    <property type="match status" value="1"/>
</dbReference>